<keyword evidence="1" id="KW-0472">Membrane</keyword>
<accession>A0A8S4Q2Z3</accession>
<evidence type="ECO:0000313" key="2">
    <source>
        <dbReference type="EMBL" id="CAH1801150.1"/>
    </source>
</evidence>
<protein>
    <submittedName>
        <fullName evidence="2">Uncharacterized protein</fullName>
    </submittedName>
</protein>
<feature type="transmembrane region" description="Helical" evidence="1">
    <location>
        <begin position="6"/>
        <end position="29"/>
    </location>
</feature>
<comment type="caution">
    <text evidence="2">The sequence shown here is derived from an EMBL/GenBank/DDBJ whole genome shotgun (WGS) entry which is preliminary data.</text>
</comment>
<dbReference type="AlphaFoldDB" id="A0A8S4Q2Z3"/>
<keyword evidence="1" id="KW-1133">Transmembrane helix</keyword>
<evidence type="ECO:0000313" key="3">
    <source>
        <dbReference type="Proteomes" id="UP000749559"/>
    </source>
</evidence>
<organism evidence="2 3">
    <name type="scientific">Owenia fusiformis</name>
    <name type="common">Polychaete worm</name>
    <dbReference type="NCBI Taxonomy" id="6347"/>
    <lineage>
        <taxon>Eukaryota</taxon>
        <taxon>Metazoa</taxon>
        <taxon>Spiralia</taxon>
        <taxon>Lophotrochozoa</taxon>
        <taxon>Annelida</taxon>
        <taxon>Polychaeta</taxon>
        <taxon>Sedentaria</taxon>
        <taxon>Canalipalpata</taxon>
        <taxon>Sabellida</taxon>
        <taxon>Oweniida</taxon>
        <taxon>Oweniidae</taxon>
        <taxon>Owenia</taxon>
    </lineage>
</organism>
<name>A0A8S4Q2Z3_OWEFU</name>
<evidence type="ECO:0000256" key="1">
    <source>
        <dbReference type="SAM" id="Phobius"/>
    </source>
</evidence>
<feature type="non-terminal residue" evidence="2">
    <location>
        <position position="110"/>
    </location>
</feature>
<dbReference type="Proteomes" id="UP000749559">
    <property type="component" value="Unassembled WGS sequence"/>
</dbReference>
<proteinExistence type="predicted"/>
<sequence length="110" mass="12701">CYNIDILYFSSKPFIILLTVLCLLSIMLTEARRRQCKQKNDIVGAPGGFKHFNRALHFIAQASQRVLDPKLPMTEWWHKVHNWAGRSTKNEIVGEGLRALRFSTKDMVLT</sequence>
<dbReference type="EMBL" id="CAIIXF020000012">
    <property type="protein sequence ID" value="CAH1801150.1"/>
    <property type="molecule type" value="Genomic_DNA"/>
</dbReference>
<keyword evidence="1" id="KW-0812">Transmembrane</keyword>
<keyword evidence="3" id="KW-1185">Reference proteome</keyword>
<reference evidence="2" key="1">
    <citation type="submission" date="2022-03" db="EMBL/GenBank/DDBJ databases">
        <authorList>
            <person name="Martin C."/>
        </authorList>
    </citation>
    <scope>NUCLEOTIDE SEQUENCE</scope>
</reference>
<gene>
    <name evidence="2" type="ORF">OFUS_LOCUS24965</name>
</gene>